<comment type="caution">
    <text evidence="9">The sequence shown here is derived from an EMBL/GenBank/DDBJ whole genome shotgun (WGS) entry which is preliminary data.</text>
</comment>
<feature type="binding site" evidence="7">
    <location>
        <position position="133"/>
    </location>
    <ligand>
        <name>Zn(2+)</name>
        <dbReference type="ChEBI" id="CHEBI:29105"/>
        <label>2</label>
    </ligand>
</feature>
<dbReference type="InterPro" id="IPR001279">
    <property type="entry name" value="Metallo-B-lactamas"/>
</dbReference>
<comment type="subunit">
    <text evidence="7">Monomer.</text>
</comment>
<keyword evidence="5 7" id="KW-0378">Hydrolase</keyword>
<comment type="pathway">
    <text evidence="2 7">Secondary metabolite metabolism; methylglyoxal degradation; (R)-lactate from methylglyoxal: step 2/2.</text>
</comment>
<reference evidence="9 10" key="1">
    <citation type="submission" date="2023-07" db="EMBL/GenBank/DDBJ databases">
        <title>Genomic Encyclopedia of Type Strains, Phase IV (KMG-IV): sequencing the most valuable type-strain genomes for metagenomic binning, comparative biology and taxonomic classification.</title>
        <authorList>
            <person name="Goeker M."/>
        </authorList>
    </citation>
    <scope>NUCLEOTIDE SEQUENCE [LARGE SCALE GENOMIC DNA]</scope>
    <source>
        <strain evidence="9 10">DSM 3770</strain>
    </source>
</reference>
<sequence length="257" mass="27211">MPAEIRLVPCLSDNYAVLVHDPATDATAVVDAPDAAAIIAAADAAGWTLTQVLVTHHHADHVQGIPALKARYGVTVVGPRKEADAIPGLDAVVEDGDPVAVGGLVGRVLETPGHTLGHVVYLFEDERLLFSGDTLFSLGCGRAFECEPAVLWHSLLRLRALPADLSIYCGHEYTAANARFAVSVDPDNRDLRAFAARVEEARAAGQPTVPSLLADEMAANPFLRADDPELAARLGLAGAEPAAVFTELRARKNDFRG</sequence>
<evidence type="ECO:0000313" key="10">
    <source>
        <dbReference type="Proteomes" id="UP001241747"/>
    </source>
</evidence>
<dbReference type="InterPro" id="IPR032282">
    <property type="entry name" value="HAGH_C"/>
</dbReference>
<evidence type="ECO:0000256" key="3">
    <source>
        <dbReference type="ARBA" id="ARBA00006759"/>
    </source>
</evidence>
<feature type="binding site" evidence="7">
    <location>
        <position position="60"/>
    </location>
    <ligand>
        <name>Zn(2+)</name>
        <dbReference type="ChEBI" id="CHEBI:29105"/>
        <label>2</label>
    </ligand>
</feature>
<evidence type="ECO:0000313" key="9">
    <source>
        <dbReference type="EMBL" id="MDQ0503465.1"/>
    </source>
</evidence>
<dbReference type="Proteomes" id="UP001241747">
    <property type="component" value="Unassembled WGS sequence"/>
</dbReference>
<dbReference type="NCBIfam" id="TIGR03413">
    <property type="entry name" value="GSH_gloB"/>
    <property type="match status" value="1"/>
</dbReference>
<dbReference type="PANTHER" id="PTHR43705">
    <property type="entry name" value="HYDROXYACYLGLUTATHIONE HYDROLASE"/>
    <property type="match status" value="1"/>
</dbReference>
<evidence type="ECO:0000256" key="7">
    <source>
        <dbReference type="HAMAP-Rule" id="MF_01374"/>
    </source>
</evidence>
<evidence type="ECO:0000256" key="4">
    <source>
        <dbReference type="ARBA" id="ARBA00022723"/>
    </source>
</evidence>
<dbReference type="Gene3D" id="3.60.15.10">
    <property type="entry name" value="Ribonuclease Z/Hydroxyacylglutathione hydrolase-like"/>
    <property type="match status" value="1"/>
</dbReference>
<protein>
    <recommendedName>
        <fullName evidence="7">Hydroxyacylglutathione hydrolase</fullName>
        <ecNumber evidence="7">3.1.2.6</ecNumber>
    </recommendedName>
    <alternativeName>
        <fullName evidence="7">Glyoxalase II</fullName>
        <shortName evidence="7">Glx II</shortName>
    </alternativeName>
</protein>
<comment type="catalytic activity">
    <reaction evidence="1 7">
        <text>an S-(2-hydroxyacyl)glutathione + H2O = a 2-hydroxy carboxylate + glutathione + H(+)</text>
        <dbReference type="Rhea" id="RHEA:21864"/>
        <dbReference type="ChEBI" id="CHEBI:15377"/>
        <dbReference type="ChEBI" id="CHEBI:15378"/>
        <dbReference type="ChEBI" id="CHEBI:57925"/>
        <dbReference type="ChEBI" id="CHEBI:58896"/>
        <dbReference type="ChEBI" id="CHEBI:71261"/>
        <dbReference type="EC" id="3.1.2.6"/>
    </reaction>
</comment>
<evidence type="ECO:0000256" key="2">
    <source>
        <dbReference type="ARBA" id="ARBA00004963"/>
    </source>
</evidence>
<evidence type="ECO:0000256" key="1">
    <source>
        <dbReference type="ARBA" id="ARBA00001623"/>
    </source>
</evidence>
<dbReference type="PANTHER" id="PTHR43705:SF1">
    <property type="entry name" value="HYDROXYACYLGLUTATHIONE HYDROLASE GLOB"/>
    <property type="match status" value="1"/>
</dbReference>
<evidence type="ECO:0000256" key="6">
    <source>
        <dbReference type="ARBA" id="ARBA00022833"/>
    </source>
</evidence>
<dbReference type="GO" id="GO:0004416">
    <property type="term" value="F:hydroxyacylglutathione hydrolase activity"/>
    <property type="evidence" value="ECO:0007669"/>
    <property type="project" value="UniProtKB-EC"/>
</dbReference>
<feature type="binding site" evidence="7">
    <location>
        <position position="114"/>
    </location>
    <ligand>
        <name>Zn(2+)</name>
        <dbReference type="ChEBI" id="CHEBI:29105"/>
        <label>1</label>
    </ligand>
</feature>
<organism evidence="9 10">
    <name type="scientific">Xanthobacter agilis</name>
    <dbReference type="NCBI Taxonomy" id="47492"/>
    <lineage>
        <taxon>Bacteria</taxon>
        <taxon>Pseudomonadati</taxon>
        <taxon>Pseudomonadota</taxon>
        <taxon>Alphaproteobacteria</taxon>
        <taxon>Hyphomicrobiales</taxon>
        <taxon>Xanthobacteraceae</taxon>
        <taxon>Xanthobacter</taxon>
    </lineage>
</organism>
<comment type="cofactor">
    <cofactor evidence="7">
        <name>Zn(2+)</name>
        <dbReference type="ChEBI" id="CHEBI:29105"/>
    </cofactor>
    <text evidence="7">Binds 2 Zn(2+) ions per subunit.</text>
</comment>
<comment type="function">
    <text evidence="7">Thiolesterase that catalyzes the hydrolysis of S-D-lactoyl-glutathione to form glutathione and D-lactic acid.</text>
</comment>
<keyword evidence="10" id="KW-1185">Reference proteome</keyword>
<dbReference type="Pfam" id="PF16123">
    <property type="entry name" value="HAGH_C"/>
    <property type="match status" value="1"/>
</dbReference>
<feature type="binding site" evidence="7">
    <location>
        <position position="133"/>
    </location>
    <ligand>
        <name>Zn(2+)</name>
        <dbReference type="ChEBI" id="CHEBI:29105"/>
        <label>1</label>
    </ligand>
</feature>
<dbReference type="EMBL" id="JAUSVY010000001">
    <property type="protein sequence ID" value="MDQ0503465.1"/>
    <property type="molecule type" value="Genomic_DNA"/>
</dbReference>
<gene>
    <name evidence="7" type="primary">gloB</name>
    <name evidence="9" type="ORF">QOZ94_000235</name>
</gene>
<proteinExistence type="inferred from homology"/>
<evidence type="ECO:0000259" key="8">
    <source>
        <dbReference type="SMART" id="SM00849"/>
    </source>
</evidence>
<comment type="similarity">
    <text evidence="3 7">Belongs to the metallo-beta-lactamase superfamily. Glyoxalase II family.</text>
</comment>
<dbReference type="InterPro" id="IPR035680">
    <property type="entry name" value="Clx_II_MBL"/>
</dbReference>
<feature type="binding site" evidence="7">
    <location>
        <position position="171"/>
    </location>
    <ligand>
        <name>Zn(2+)</name>
        <dbReference type="ChEBI" id="CHEBI:29105"/>
        <label>2</label>
    </ligand>
</feature>
<feature type="binding site" evidence="7">
    <location>
        <position position="56"/>
    </location>
    <ligand>
        <name>Zn(2+)</name>
        <dbReference type="ChEBI" id="CHEBI:29105"/>
        <label>1</label>
    </ligand>
</feature>
<dbReference type="SUPFAM" id="SSF56281">
    <property type="entry name" value="Metallo-hydrolase/oxidoreductase"/>
    <property type="match status" value="1"/>
</dbReference>
<dbReference type="RefSeq" id="WP_237344213.1">
    <property type="nucleotide sequence ID" value="NZ_JABWGX010000003.1"/>
</dbReference>
<feature type="domain" description="Metallo-beta-lactamase" evidence="8">
    <location>
        <begin position="13"/>
        <end position="171"/>
    </location>
</feature>
<feature type="binding site" evidence="7">
    <location>
        <position position="61"/>
    </location>
    <ligand>
        <name>Zn(2+)</name>
        <dbReference type="ChEBI" id="CHEBI:29105"/>
        <label>2</label>
    </ligand>
</feature>
<feature type="binding site" evidence="7">
    <location>
        <position position="58"/>
    </location>
    <ligand>
        <name>Zn(2+)</name>
        <dbReference type="ChEBI" id="CHEBI:29105"/>
        <label>1</label>
    </ligand>
</feature>
<accession>A0ABU0L8K1</accession>
<keyword evidence="4 7" id="KW-0479">Metal-binding</keyword>
<dbReference type="InterPro" id="IPR050110">
    <property type="entry name" value="Glyoxalase_II_hydrolase"/>
</dbReference>
<dbReference type="InterPro" id="IPR036866">
    <property type="entry name" value="RibonucZ/Hydroxyglut_hydro"/>
</dbReference>
<keyword evidence="6 7" id="KW-0862">Zinc</keyword>
<dbReference type="SMART" id="SM00849">
    <property type="entry name" value="Lactamase_B"/>
    <property type="match status" value="1"/>
</dbReference>
<dbReference type="HAMAP" id="MF_01374">
    <property type="entry name" value="Glyoxalase_2"/>
    <property type="match status" value="1"/>
</dbReference>
<evidence type="ECO:0000256" key="5">
    <source>
        <dbReference type="ARBA" id="ARBA00022801"/>
    </source>
</evidence>
<dbReference type="Pfam" id="PF00753">
    <property type="entry name" value="Lactamase_B"/>
    <property type="match status" value="1"/>
</dbReference>
<dbReference type="InterPro" id="IPR017782">
    <property type="entry name" value="Hydroxyacylglutathione_Hdrlase"/>
</dbReference>
<dbReference type="PIRSF" id="PIRSF005457">
    <property type="entry name" value="Glx"/>
    <property type="match status" value="1"/>
</dbReference>
<dbReference type="CDD" id="cd07723">
    <property type="entry name" value="hydroxyacylglutathione_hydrolase_MBL-fold"/>
    <property type="match status" value="1"/>
</dbReference>
<name>A0ABU0L8K1_XANAG</name>
<dbReference type="EC" id="3.1.2.6" evidence="7"/>